<proteinExistence type="predicted"/>
<dbReference type="Pfam" id="PF20237">
    <property type="entry name" value="DUF6594"/>
    <property type="match status" value="1"/>
</dbReference>
<dbReference type="PANTHER" id="PTHR34502:SF4">
    <property type="entry name" value="DUF6594 DOMAIN-CONTAINING PROTEIN"/>
    <property type="match status" value="1"/>
</dbReference>
<evidence type="ECO:0000313" key="5">
    <source>
        <dbReference type="Proteomes" id="UP000799757"/>
    </source>
</evidence>
<keyword evidence="5" id="KW-1185">Reference proteome</keyword>
<feature type="domain" description="DUF6594" evidence="3">
    <location>
        <begin position="61"/>
        <end position="316"/>
    </location>
</feature>
<dbReference type="PANTHER" id="PTHR34502">
    <property type="entry name" value="DUF6594 DOMAIN-CONTAINING PROTEIN-RELATED"/>
    <property type="match status" value="1"/>
</dbReference>
<feature type="region of interest" description="Disordered" evidence="1">
    <location>
        <begin position="1"/>
        <end position="27"/>
    </location>
</feature>
<evidence type="ECO:0000256" key="1">
    <source>
        <dbReference type="SAM" id="MobiDB-lite"/>
    </source>
</evidence>
<name>A0A6A6XT33_9PLEO</name>
<sequence>MAQGSKAMSSSLPGPVTSPGAHFPPQAQSISLHTLSPTSTNTIPSVDPQAKRDQAWKYEGYKEFSKWMASDDDFFVFRRFESLNAGVILWMQDRIVQIEAKLEEIHKRIEDSSSDHRLKNCSFRWDAQYQVERTKLMEELSAILHHYNQYIDTFSKVRARPRAEKRQVENVRIWLQDHNAIDPQESAYIKQTGDLVSVTSRSRQPPLGRWLEACRRLHMSWLFRAKKVQGVHVESSSTIYFSNETFETLTNMSIIIVGLVMLLAPLWWLEYVSDSVLRLKVITGFVCVFCLLMTLATVNTPREVVAAAAAYAAVLMVFMQIDGKA</sequence>
<organism evidence="4 5">
    <name type="scientific">Melanomma pulvis-pyrius CBS 109.77</name>
    <dbReference type="NCBI Taxonomy" id="1314802"/>
    <lineage>
        <taxon>Eukaryota</taxon>
        <taxon>Fungi</taxon>
        <taxon>Dikarya</taxon>
        <taxon>Ascomycota</taxon>
        <taxon>Pezizomycotina</taxon>
        <taxon>Dothideomycetes</taxon>
        <taxon>Pleosporomycetidae</taxon>
        <taxon>Pleosporales</taxon>
        <taxon>Melanommataceae</taxon>
        <taxon>Melanomma</taxon>
    </lineage>
</organism>
<keyword evidence="2" id="KW-0812">Transmembrane</keyword>
<protein>
    <recommendedName>
        <fullName evidence="3">DUF6594 domain-containing protein</fullName>
    </recommendedName>
</protein>
<dbReference type="Proteomes" id="UP000799757">
    <property type="component" value="Unassembled WGS sequence"/>
</dbReference>
<evidence type="ECO:0000313" key="4">
    <source>
        <dbReference type="EMBL" id="KAF2799383.1"/>
    </source>
</evidence>
<gene>
    <name evidence="4" type="ORF">K505DRAFT_371012</name>
</gene>
<keyword evidence="2" id="KW-0472">Membrane</keyword>
<reference evidence="4" key="1">
    <citation type="journal article" date="2020" name="Stud. Mycol.">
        <title>101 Dothideomycetes genomes: a test case for predicting lifestyles and emergence of pathogens.</title>
        <authorList>
            <person name="Haridas S."/>
            <person name="Albert R."/>
            <person name="Binder M."/>
            <person name="Bloem J."/>
            <person name="Labutti K."/>
            <person name="Salamov A."/>
            <person name="Andreopoulos B."/>
            <person name="Baker S."/>
            <person name="Barry K."/>
            <person name="Bills G."/>
            <person name="Bluhm B."/>
            <person name="Cannon C."/>
            <person name="Castanera R."/>
            <person name="Culley D."/>
            <person name="Daum C."/>
            <person name="Ezra D."/>
            <person name="Gonzalez J."/>
            <person name="Henrissat B."/>
            <person name="Kuo A."/>
            <person name="Liang C."/>
            <person name="Lipzen A."/>
            <person name="Lutzoni F."/>
            <person name="Magnuson J."/>
            <person name="Mondo S."/>
            <person name="Nolan M."/>
            <person name="Ohm R."/>
            <person name="Pangilinan J."/>
            <person name="Park H.-J."/>
            <person name="Ramirez L."/>
            <person name="Alfaro M."/>
            <person name="Sun H."/>
            <person name="Tritt A."/>
            <person name="Yoshinaga Y."/>
            <person name="Zwiers L.-H."/>
            <person name="Turgeon B."/>
            <person name="Goodwin S."/>
            <person name="Spatafora J."/>
            <person name="Crous P."/>
            <person name="Grigoriev I."/>
        </authorList>
    </citation>
    <scope>NUCLEOTIDE SEQUENCE</scope>
    <source>
        <strain evidence="4">CBS 109.77</strain>
    </source>
</reference>
<feature type="transmembrane region" description="Helical" evidence="2">
    <location>
        <begin position="281"/>
        <end position="298"/>
    </location>
</feature>
<keyword evidence="2" id="KW-1133">Transmembrane helix</keyword>
<feature type="transmembrane region" description="Helical" evidence="2">
    <location>
        <begin position="249"/>
        <end position="269"/>
    </location>
</feature>
<evidence type="ECO:0000259" key="3">
    <source>
        <dbReference type="Pfam" id="PF20237"/>
    </source>
</evidence>
<feature type="transmembrane region" description="Helical" evidence="2">
    <location>
        <begin position="304"/>
        <end position="321"/>
    </location>
</feature>
<feature type="compositionally biased region" description="Polar residues" evidence="1">
    <location>
        <begin position="1"/>
        <end position="12"/>
    </location>
</feature>
<dbReference type="InterPro" id="IPR046529">
    <property type="entry name" value="DUF6594"/>
</dbReference>
<dbReference type="EMBL" id="MU001765">
    <property type="protein sequence ID" value="KAF2799383.1"/>
    <property type="molecule type" value="Genomic_DNA"/>
</dbReference>
<dbReference type="AlphaFoldDB" id="A0A6A6XT33"/>
<dbReference type="OrthoDB" id="5416037at2759"/>
<accession>A0A6A6XT33</accession>
<evidence type="ECO:0000256" key="2">
    <source>
        <dbReference type="SAM" id="Phobius"/>
    </source>
</evidence>